<name>A0ABY5E0G4_9BACT</name>
<dbReference type="PANTHER" id="PTHR34220">
    <property type="entry name" value="SENSOR HISTIDINE KINASE YPDA"/>
    <property type="match status" value="1"/>
</dbReference>
<evidence type="ECO:0000313" key="3">
    <source>
        <dbReference type="EMBL" id="UTJ05347.1"/>
    </source>
</evidence>
<accession>A0ABY5E0G4</accession>
<feature type="transmembrane region" description="Helical" evidence="1">
    <location>
        <begin position="46"/>
        <end position="65"/>
    </location>
</feature>
<dbReference type="PANTHER" id="PTHR34220:SF7">
    <property type="entry name" value="SENSOR HISTIDINE KINASE YPDA"/>
    <property type="match status" value="1"/>
</dbReference>
<dbReference type="RefSeq" id="WP_254575528.1">
    <property type="nucleotide sequence ID" value="NZ_CP100595.1"/>
</dbReference>
<dbReference type="InterPro" id="IPR010559">
    <property type="entry name" value="Sig_transdc_His_kin_internal"/>
</dbReference>
<feature type="transmembrane region" description="Helical" evidence="1">
    <location>
        <begin position="77"/>
        <end position="98"/>
    </location>
</feature>
<protein>
    <submittedName>
        <fullName evidence="3">Histidine kinase</fullName>
    </submittedName>
</protein>
<keyword evidence="3" id="KW-0418">Kinase</keyword>
<gene>
    <name evidence="3" type="ORF">NJU99_08705</name>
</gene>
<dbReference type="EMBL" id="CP100595">
    <property type="protein sequence ID" value="UTJ05347.1"/>
    <property type="molecule type" value="Genomic_DNA"/>
</dbReference>
<dbReference type="Pfam" id="PF06580">
    <property type="entry name" value="His_kinase"/>
    <property type="match status" value="1"/>
</dbReference>
<proteinExistence type="predicted"/>
<reference evidence="3" key="1">
    <citation type="submission" date="2022-07" db="EMBL/GenBank/DDBJ databases">
        <title>Arcobacter roscoffensis sp. nov., a marine bacterium isolated from coastal seawater collected from Roscoff, France.</title>
        <authorList>
            <person name="Pascual J."/>
            <person name="Lepeaux C."/>
            <person name="Methner A."/>
            <person name="Overmann J."/>
        </authorList>
    </citation>
    <scope>NUCLEOTIDE SEQUENCE</scope>
    <source>
        <strain evidence="3">ARW1-2F2</strain>
    </source>
</reference>
<dbReference type="InterPro" id="IPR050640">
    <property type="entry name" value="Bact_2-comp_sensor_kinase"/>
</dbReference>
<dbReference type="Proteomes" id="UP001060012">
    <property type="component" value="Chromosome"/>
</dbReference>
<feature type="domain" description="Signal transduction histidine kinase internal region" evidence="2">
    <location>
        <begin position="155"/>
        <end position="231"/>
    </location>
</feature>
<evidence type="ECO:0000256" key="1">
    <source>
        <dbReference type="SAM" id="Phobius"/>
    </source>
</evidence>
<dbReference type="GO" id="GO:0016301">
    <property type="term" value="F:kinase activity"/>
    <property type="evidence" value="ECO:0007669"/>
    <property type="project" value="UniProtKB-KW"/>
</dbReference>
<dbReference type="Gene3D" id="3.30.565.10">
    <property type="entry name" value="Histidine kinase-like ATPase, C-terminal domain"/>
    <property type="match status" value="1"/>
</dbReference>
<evidence type="ECO:0000313" key="4">
    <source>
        <dbReference type="Proteomes" id="UP001060012"/>
    </source>
</evidence>
<keyword evidence="4" id="KW-1185">Reference proteome</keyword>
<evidence type="ECO:0000259" key="2">
    <source>
        <dbReference type="Pfam" id="PF06580"/>
    </source>
</evidence>
<feature type="transmembrane region" description="Helical" evidence="1">
    <location>
        <begin position="118"/>
        <end position="138"/>
    </location>
</feature>
<keyword evidence="1" id="KW-0812">Transmembrane</keyword>
<dbReference type="InterPro" id="IPR036890">
    <property type="entry name" value="HATPase_C_sf"/>
</dbReference>
<keyword evidence="3" id="KW-0808">Transferase</keyword>
<sequence length="333" mass="38503">MKSFELKVSFQDWIYIIIIAAFFGFLISLVFYFLNEDLQRFSTITFSTASAIIISVFASILITISNNFILPKVNKQFWYIISFAFSFLSGAIGFLFSYSFFSNFDIKIIDFIQPYATYIGITIGFLTFLIGLILHQFISMKYKNESIKSEILETKLKALESELNPHFLFNALNSISELIYIDKKKAEQSVINVSKFLRNAIYTESLISCENELEMVKTYVNIENTRFEDKIKLFISSNNACLKKYVPKFSIQLLVENAIKHGYRGIDLNLFIEIKQDRIEVSNDGKVSESVNYGTGLKNLDKRLQLLEIGSLDYEIEDKMKFIIRLKNENTDS</sequence>
<feature type="transmembrane region" description="Helical" evidence="1">
    <location>
        <begin position="12"/>
        <end position="34"/>
    </location>
</feature>
<keyword evidence="1" id="KW-0472">Membrane</keyword>
<keyword evidence="1" id="KW-1133">Transmembrane helix</keyword>
<organism evidence="3 4">
    <name type="scientific">Arcobacter roscoffensis</name>
    <dbReference type="NCBI Taxonomy" id="2961520"/>
    <lineage>
        <taxon>Bacteria</taxon>
        <taxon>Pseudomonadati</taxon>
        <taxon>Campylobacterota</taxon>
        <taxon>Epsilonproteobacteria</taxon>
        <taxon>Campylobacterales</taxon>
        <taxon>Arcobacteraceae</taxon>
        <taxon>Arcobacter</taxon>
    </lineage>
</organism>